<name>A0A432ZEW6_9GAMM</name>
<keyword evidence="2" id="KW-1185">Reference proteome</keyword>
<accession>A0A432ZEW6</accession>
<dbReference type="EMBL" id="PIQG01000004">
    <property type="protein sequence ID" value="RUO76444.1"/>
    <property type="molecule type" value="Genomic_DNA"/>
</dbReference>
<organism evidence="1 2">
    <name type="scientific">Pseudidiomarina taiwanensis</name>
    <dbReference type="NCBI Taxonomy" id="337250"/>
    <lineage>
        <taxon>Bacteria</taxon>
        <taxon>Pseudomonadati</taxon>
        <taxon>Pseudomonadota</taxon>
        <taxon>Gammaproteobacteria</taxon>
        <taxon>Alteromonadales</taxon>
        <taxon>Idiomarinaceae</taxon>
        <taxon>Pseudidiomarina</taxon>
    </lineage>
</organism>
<dbReference type="RefSeq" id="WP_126828175.1">
    <property type="nucleotide sequence ID" value="NZ_PIQG01000004.1"/>
</dbReference>
<comment type="caution">
    <text evidence="1">The sequence shown here is derived from an EMBL/GenBank/DDBJ whole genome shotgun (WGS) entry which is preliminary data.</text>
</comment>
<evidence type="ECO:0000313" key="2">
    <source>
        <dbReference type="Proteomes" id="UP000288279"/>
    </source>
</evidence>
<gene>
    <name evidence="1" type="ORF">CWI83_08775</name>
</gene>
<reference evidence="1 2" key="1">
    <citation type="journal article" date="2011" name="Front. Microbiol.">
        <title>Genomic signatures of strain selection and enhancement in Bacillus atrophaeus var. globigii, a historical biowarfare simulant.</title>
        <authorList>
            <person name="Gibbons H.S."/>
            <person name="Broomall S.M."/>
            <person name="McNew L.A."/>
            <person name="Daligault H."/>
            <person name="Chapman C."/>
            <person name="Bruce D."/>
            <person name="Karavis M."/>
            <person name="Krepps M."/>
            <person name="McGregor P.A."/>
            <person name="Hong C."/>
            <person name="Park K.H."/>
            <person name="Akmal A."/>
            <person name="Feldman A."/>
            <person name="Lin J.S."/>
            <person name="Chang W.E."/>
            <person name="Higgs B.W."/>
            <person name="Demirev P."/>
            <person name="Lindquist J."/>
            <person name="Liem A."/>
            <person name="Fochler E."/>
            <person name="Read T.D."/>
            <person name="Tapia R."/>
            <person name="Johnson S."/>
            <person name="Bishop-Lilly K.A."/>
            <person name="Detter C."/>
            <person name="Han C."/>
            <person name="Sozhamannan S."/>
            <person name="Rosenzweig C.N."/>
            <person name="Skowronski E.W."/>
        </authorList>
    </citation>
    <scope>NUCLEOTIDE SEQUENCE [LARGE SCALE GENOMIC DNA]</scope>
    <source>
        <strain evidence="1 2">PIT1</strain>
    </source>
</reference>
<dbReference type="AlphaFoldDB" id="A0A432ZEW6"/>
<dbReference type="Proteomes" id="UP000288279">
    <property type="component" value="Unassembled WGS sequence"/>
</dbReference>
<protein>
    <submittedName>
        <fullName evidence="1">Uncharacterized protein</fullName>
    </submittedName>
</protein>
<evidence type="ECO:0000313" key="1">
    <source>
        <dbReference type="EMBL" id="RUO76444.1"/>
    </source>
</evidence>
<proteinExistence type="predicted"/>
<sequence length="118" mass="13401">MKKIEQAERDESLKRLHQFLVNRPFGVIKSQRNTKVESEILRAGFGCLSLKSFSEAEEHHGYLVIDSEGNKDARLRAFLRRQGEVSETSLEEFLLNCKGACYTAKGFSVDKTVCFKGL</sequence>